<name>E6QIQ1_9ZZZZ</name>
<reference evidence="1" key="1">
    <citation type="submission" date="2009-10" db="EMBL/GenBank/DDBJ databases">
        <title>Diversity of trophic interactions inside an arsenic-rich microbial ecosystem.</title>
        <authorList>
            <person name="Bertin P.N."/>
            <person name="Heinrich-Salmeron A."/>
            <person name="Pelletier E."/>
            <person name="Goulhen-Chollet F."/>
            <person name="Arsene-Ploetze F."/>
            <person name="Gallien S."/>
            <person name="Calteau A."/>
            <person name="Vallenet D."/>
            <person name="Casiot C."/>
            <person name="Chane-Woon-Ming B."/>
            <person name="Giloteaux L."/>
            <person name="Barakat M."/>
            <person name="Bonnefoy V."/>
            <person name="Bruneel O."/>
            <person name="Chandler M."/>
            <person name="Cleiss J."/>
            <person name="Duran R."/>
            <person name="Elbaz-Poulichet F."/>
            <person name="Fonknechten N."/>
            <person name="Lauga B."/>
            <person name="Mornico D."/>
            <person name="Ortet P."/>
            <person name="Schaeffer C."/>
            <person name="Siguier P."/>
            <person name="Alexander Thil Smith A."/>
            <person name="Van Dorsselaer A."/>
            <person name="Weissenbach J."/>
            <person name="Medigue C."/>
            <person name="Le Paslier D."/>
        </authorList>
    </citation>
    <scope>NUCLEOTIDE SEQUENCE</scope>
</reference>
<organism evidence="1">
    <name type="scientific">mine drainage metagenome</name>
    <dbReference type="NCBI Taxonomy" id="410659"/>
    <lineage>
        <taxon>unclassified sequences</taxon>
        <taxon>metagenomes</taxon>
        <taxon>ecological metagenomes</taxon>
    </lineage>
</organism>
<accession>E6QIQ1</accession>
<protein>
    <submittedName>
        <fullName evidence="1">Uncharacterized protein</fullName>
    </submittedName>
</protein>
<sequence>MRYTASNGVEPEASTHGNKVGRVTVAITSLYRAY</sequence>
<evidence type="ECO:0000313" key="1">
    <source>
        <dbReference type="EMBL" id="CBI07117.1"/>
    </source>
</evidence>
<comment type="caution">
    <text evidence="1">The sequence shown here is derived from an EMBL/GenBank/DDBJ whole genome shotgun (WGS) entry which is preliminary data.</text>
</comment>
<gene>
    <name evidence="1" type="ORF">CARN6_0431</name>
</gene>
<dbReference type="EMBL" id="CABQ01000065">
    <property type="protein sequence ID" value="CBI07117.1"/>
    <property type="molecule type" value="Genomic_DNA"/>
</dbReference>
<proteinExistence type="predicted"/>
<dbReference type="AlphaFoldDB" id="E6QIQ1"/>